<dbReference type="PANTHER" id="PTHR36688:SF1">
    <property type="entry name" value="ENDONUCLEASE_EXONUCLEASE_PHOSPHATASE DOMAIN-CONTAINING PROTEIN"/>
    <property type="match status" value="1"/>
</dbReference>
<evidence type="ECO:0000259" key="1">
    <source>
        <dbReference type="PROSITE" id="PS50878"/>
    </source>
</evidence>
<evidence type="ECO:0000313" key="3">
    <source>
        <dbReference type="Proteomes" id="UP000663824"/>
    </source>
</evidence>
<dbReference type="Proteomes" id="UP000663824">
    <property type="component" value="Unassembled WGS sequence"/>
</dbReference>
<dbReference type="PROSITE" id="PS50878">
    <property type="entry name" value="RT_POL"/>
    <property type="match status" value="1"/>
</dbReference>
<dbReference type="Pfam" id="PF00078">
    <property type="entry name" value="RVT_1"/>
    <property type="match status" value="1"/>
</dbReference>
<evidence type="ECO:0000313" key="2">
    <source>
        <dbReference type="EMBL" id="CAF2011706.1"/>
    </source>
</evidence>
<proteinExistence type="predicted"/>
<dbReference type="EMBL" id="CAJNRE010003201">
    <property type="protein sequence ID" value="CAF2011706.1"/>
    <property type="molecule type" value="Genomic_DNA"/>
</dbReference>
<feature type="domain" description="Reverse transcriptase" evidence="1">
    <location>
        <begin position="1"/>
        <end position="186"/>
    </location>
</feature>
<gene>
    <name evidence="2" type="ORF">MBJ925_LOCUS8754</name>
</gene>
<name>A0A816MWZ3_9BILA</name>
<organism evidence="2 3">
    <name type="scientific">Rotaria magnacalcarata</name>
    <dbReference type="NCBI Taxonomy" id="392030"/>
    <lineage>
        <taxon>Eukaryota</taxon>
        <taxon>Metazoa</taxon>
        <taxon>Spiralia</taxon>
        <taxon>Gnathifera</taxon>
        <taxon>Rotifera</taxon>
        <taxon>Eurotatoria</taxon>
        <taxon>Bdelloidea</taxon>
        <taxon>Philodinida</taxon>
        <taxon>Philodinidae</taxon>
        <taxon>Rotaria</taxon>
    </lineage>
</organism>
<dbReference type="AlphaFoldDB" id="A0A816MWZ3"/>
<reference evidence="2" key="1">
    <citation type="submission" date="2021-02" db="EMBL/GenBank/DDBJ databases">
        <authorList>
            <person name="Nowell W R."/>
        </authorList>
    </citation>
    <scope>NUCLEOTIDE SEQUENCE</scope>
</reference>
<accession>A0A816MWZ3</accession>
<dbReference type="InterPro" id="IPR000477">
    <property type="entry name" value="RT_dom"/>
</dbReference>
<dbReference type="InterPro" id="IPR052560">
    <property type="entry name" value="RdDP_mobile_element"/>
</dbReference>
<sequence length="328" mass="38164">MANSSPVGTIFVDFRSAFDQLWFLGCIGKLKRMGIPRKYLIWIENWLMNRRAFIEIKGERSKWFRIRKGGPQGSIFTPLLFITYHSDLTETLNCCLSHHFADDLAAIMAGGIGLKYSLQCLELEKKLSSFFEDLEYYCTLTAQPINYNKTQALFSARAIGYPDIALKCGNNKIEWVKEIKYLGYVFTPKLGFSAMIQKTMLKVRQGVAMVNSFRLKGFTLTALRKALFNSYVLPVFAWLFPFFPLFTVNQQQDLNEFHTRCLRRVMYCMHWNSYFFMYATNELSLEDRCKMYWERYWVALADATDGLLIFEQGNLNVIREIGCAERVG</sequence>
<comment type="caution">
    <text evidence="2">The sequence shown here is derived from an EMBL/GenBank/DDBJ whole genome shotgun (WGS) entry which is preliminary data.</text>
</comment>
<dbReference type="PANTHER" id="PTHR36688">
    <property type="entry name" value="ENDO/EXONUCLEASE/PHOSPHATASE DOMAIN-CONTAINING PROTEIN"/>
    <property type="match status" value="1"/>
</dbReference>
<protein>
    <recommendedName>
        <fullName evidence="1">Reverse transcriptase domain-containing protein</fullName>
    </recommendedName>
</protein>